<reference evidence="2" key="1">
    <citation type="journal article" date="2016" name="Genome Announc.">
        <title>Draft genomes of two strains of Paenibacillus glucanolyticus with capability to degrade lignocellulose.</title>
        <authorList>
            <person name="Mathews S.L."/>
            <person name="Pawlak J."/>
            <person name="Grunden A.M."/>
        </authorList>
    </citation>
    <scope>NUCLEOTIDE SEQUENCE [LARGE SCALE GENOMIC DNA]</scope>
    <source>
        <strain evidence="2">SLM1</strain>
    </source>
</reference>
<dbReference type="STRING" id="59843.A3958_26215"/>
<dbReference type="RefSeq" id="WP_063480055.1">
    <property type="nucleotide sequence ID" value="NZ_CP147845.1"/>
</dbReference>
<proteinExistence type="predicted"/>
<evidence type="ECO:0000259" key="1">
    <source>
        <dbReference type="Pfam" id="PF13460"/>
    </source>
</evidence>
<evidence type="ECO:0000313" key="2">
    <source>
        <dbReference type="EMBL" id="KZS43826.1"/>
    </source>
</evidence>
<comment type="caution">
    <text evidence="2">The sequence shown here is derived from an EMBL/GenBank/DDBJ whole genome shotgun (WGS) entry which is preliminary data.</text>
</comment>
<name>A0A163EIN4_9BACL</name>
<dbReference type="CDD" id="cd05243">
    <property type="entry name" value="SDR_a5"/>
    <property type="match status" value="1"/>
</dbReference>
<protein>
    <submittedName>
        <fullName evidence="2">Sugar epimerase</fullName>
    </submittedName>
</protein>
<dbReference type="InterPro" id="IPR016040">
    <property type="entry name" value="NAD(P)-bd_dom"/>
</dbReference>
<dbReference type="EMBL" id="LWMH01000002">
    <property type="protein sequence ID" value="KZS43826.1"/>
    <property type="molecule type" value="Genomic_DNA"/>
</dbReference>
<sequence>MKVLVVGANGQIGKHLTHLLQDHEAYTVKAMVRKEEQARYFENAGIETVLADLEGAVDELAQAAQYCQAIVFAAGSGGATGYDKTLLIDLDGAAKMIEAAEQAHVSRFILVSAIQAHNRESWNEKIKPYYAAKHYADQILRSSRLSYTIIRPGGLLNEPGTGRITAAEDIHSGSIPREDVASTILLSLDEENTFRRSFDLIAGDSPISEALSSI</sequence>
<evidence type="ECO:0000313" key="3">
    <source>
        <dbReference type="Proteomes" id="UP000076796"/>
    </source>
</evidence>
<organism evidence="2 3">
    <name type="scientific">Paenibacillus glucanolyticus</name>
    <dbReference type="NCBI Taxonomy" id="59843"/>
    <lineage>
        <taxon>Bacteria</taxon>
        <taxon>Bacillati</taxon>
        <taxon>Bacillota</taxon>
        <taxon>Bacilli</taxon>
        <taxon>Bacillales</taxon>
        <taxon>Paenibacillaceae</taxon>
        <taxon>Paenibacillus</taxon>
    </lineage>
</organism>
<dbReference type="Gene3D" id="3.40.50.720">
    <property type="entry name" value="NAD(P)-binding Rossmann-like Domain"/>
    <property type="match status" value="1"/>
</dbReference>
<dbReference type="PANTHER" id="PTHR15020">
    <property type="entry name" value="FLAVIN REDUCTASE-RELATED"/>
    <property type="match status" value="1"/>
</dbReference>
<accession>A0A163EIN4</accession>
<gene>
    <name evidence="2" type="ORF">AWU65_27480</name>
</gene>
<dbReference type="AlphaFoldDB" id="A0A163EIN4"/>
<dbReference type="Proteomes" id="UP000076796">
    <property type="component" value="Unassembled WGS sequence"/>
</dbReference>
<dbReference type="OrthoDB" id="9803892at2"/>
<dbReference type="SUPFAM" id="SSF51735">
    <property type="entry name" value="NAD(P)-binding Rossmann-fold domains"/>
    <property type="match status" value="1"/>
</dbReference>
<feature type="domain" description="NAD(P)-binding" evidence="1">
    <location>
        <begin position="7"/>
        <end position="190"/>
    </location>
</feature>
<dbReference type="Pfam" id="PF13460">
    <property type="entry name" value="NAD_binding_10"/>
    <property type="match status" value="1"/>
</dbReference>
<keyword evidence="3" id="KW-1185">Reference proteome</keyword>
<dbReference type="InterPro" id="IPR036291">
    <property type="entry name" value="NAD(P)-bd_dom_sf"/>
</dbReference>
<dbReference type="GeneID" id="97554623"/>
<dbReference type="PANTHER" id="PTHR15020:SF50">
    <property type="entry name" value="UPF0659 PROTEIN YMR090W"/>
    <property type="match status" value="1"/>
</dbReference>